<evidence type="ECO:0000313" key="3">
    <source>
        <dbReference type="Proteomes" id="UP001341840"/>
    </source>
</evidence>
<dbReference type="Proteomes" id="UP001341840">
    <property type="component" value="Unassembled WGS sequence"/>
</dbReference>
<name>A0ABU6XJ17_9FABA</name>
<dbReference type="EMBL" id="JASCZI010211888">
    <property type="protein sequence ID" value="MED6197369.1"/>
    <property type="molecule type" value="Genomic_DNA"/>
</dbReference>
<keyword evidence="3" id="KW-1185">Reference proteome</keyword>
<evidence type="ECO:0000313" key="2">
    <source>
        <dbReference type="EMBL" id="MED6197369.1"/>
    </source>
</evidence>
<accession>A0ABU6XJ17</accession>
<organism evidence="2 3">
    <name type="scientific">Stylosanthes scabra</name>
    <dbReference type="NCBI Taxonomy" id="79078"/>
    <lineage>
        <taxon>Eukaryota</taxon>
        <taxon>Viridiplantae</taxon>
        <taxon>Streptophyta</taxon>
        <taxon>Embryophyta</taxon>
        <taxon>Tracheophyta</taxon>
        <taxon>Spermatophyta</taxon>
        <taxon>Magnoliopsida</taxon>
        <taxon>eudicotyledons</taxon>
        <taxon>Gunneridae</taxon>
        <taxon>Pentapetalae</taxon>
        <taxon>rosids</taxon>
        <taxon>fabids</taxon>
        <taxon>Fabales</taxon>
        <taxon>Fabaceae</taxon>
        <taxon>Papilionoideae</taxon>
        <taxon>50 kb inversion clade</taxon>
        <taxon>dalbergioids sensu lato</taxon>
        <taxon>Dalbergieae</taxon>
        <taxon>Pterocarpus clade</taxon>
        <taxon>Stylosanthes</taxon>
    </lineage>
</organism>
<feature type="region of interest" description="Disordered" evidence="1">
    <location>
        <begin position="1"/>
        <end position="21"/>
    </location>
</feature>
<gene>
    <name evidence="2" type="ORF">PIB30_055835</name>
</gene>
<sequence length="100" mass="10828">MTGAASPHKDHARGTGQSRKAIRPIPLLAQWQFLDHTRFATAAWHKCLGTWIVPVTAGYSWELGAESRTPSNTCSNVSRTRYCGFVATQLVGFGYSGGSS</sequence>
<reference evidence="2 3" key="1">
    <citation type="journal article" date="2023" name="Plants (Basel)">
        <title>Bridging the Gap: Combining Genomics and Transcriptomics Approaches to Understand Stylosanthes scabra, an Orphan Legume from the Brazilian Caatinga.</title>
        <authorList>
            <person name="Ferreira-Neto J.R.C."/>
            <person name="da Silva M.D."/>
            <person name="Binneck E."/>
            <person name="de Melo N.F."/>
            <person name="da Silva R.H."/>
            <person name="de Melo A.L.T.M."/>
            <person name="Pandolfi V."/>
            <person name="Bustamante F.O."/>
            <person name="Brasileiro-Vidal A.C."/>
            <person name="Benko-Iseppon A.M."/>
        </authorList>
    </citation>
    <scope>NUCLEOTIDE SEQUENCE [LARGE SCALE GENOMIC DNA]</scope>
    <source>
        <tissue evidence="2">Leaves</tissue>
    </source>
</reference>
<proteinExistence type="predicted"/>
<protein>
    <submittedName>
        <fullName evidence="2">Uncharacterized protein</fullName>
    </submittedName>
</protein>
<comment type="caution">
    <text evidence="2">The sequence shown here is derived from an EMBL/GenBank/DDBJ whole genome shotgun (WGS) entry which is preliminary data.</text>
</comment>
<evidence type="ECO:0000256" key="1">
    <source>
        <dbReference type="SAM" id="MobiDB-lite"/>
    </source>
</evidence>